<feature type="transmembrane region" description="Helical" evidence="7">
    <location>
        <begin position="185"/>
        <end position="205"/>
    </location>
</feature>
<keyword evidence="6 7" id="KW-0472">Membrane</keyword>
<feature type="domain" description="EamA" evidence="8">
    <location>
        <begin position="155"/>
        <end position="291"/>
    </location>
</feature>
<sequence>MPSERISVMKKGLLLLILATFLWGGNYIAGAFLGPSLPASLLNTIRWFISTILLIGIMVINNKPLYLFKKWKEFILLGFLGVFSFSTLNYIGLKHISSSQAGMISAGIPVAILLLTPIFLKEKVHSKSWVGAIISIIGVFVLIIGKQTDSGENSMFGVAIIILSCFAWALYTILGKRFGKEMDSLTMTTGAAFYGTLFSALSCIGSVHEGSIHMDTTAWLCVIYVSTFASVGAYLAWNAGVKIIGVGRSGPYINLLPVWTVVLGLILLHEQVSGITSLGGIIIFIGAILASL</sequence>
<evidence type="ECO:0000256" key="2">
    <source>
        <dbReference type="ARBA" id="ARBA00007362"/>
    </source>
</evidence>
<evidence type="ECO:0000313" key="10">
    <source>
        <dbReference type="Proteomes" id="UP000256519"/>
    </source>
</evidence>
<feature type="domain" description="EamA" evidence="8">
    <location>
        <begin position="11"/>
        <end position="143"/>
    </location>
</feature>
<dbReference type="Proteomes" id="UP000256519">
    <property type="component" value="Unassembled WGS sequence"/>
</dbReference>
<dbReference type="AlphaFoldDB" id="A0A3D8XBQ6"/>
<feature type="transmembrane region" description="Helical" evidence="7">
    <location>
        <begin position="217"/>
        <end position="237"/>
    </location>
</feature>
<evidence type="ECO:0000256" key="1">
    <source>
        <dbReference type="ARBA" id="ARBA00004651"/>
    </source>
</evidence>
<keyword evidence="3" id="KW-1003">Cell membrane</keyword>
<evidence type="ECO:0000313" key="9">
    <source>
        <dbReference type="EMBL" id="RDZ18884.1"/>
    </source>
</evidence>
<evidence type="ECO:0000256" key="5">
    <source>
        <dbReference type="ARBA" id="ARBA00022989"/>
    </source>
</evidence>
<dbReference type="InterPro" id="IPR037185">
    <property type="entry name" value="EmrE-like"/>
</dbReference>
<reference evidence="9 10" key="1">
    <citation type="journal article" date="2018" name="Appl. Environ. Microbiol.">
        <title>Antimicrobial susceptibility testing and tentative epidemiological cut-off values of five Bacillus species relevant for use as animal feed additives or for plant protection.</title>
        <authorList>
            <person name="Agerso Y."/>
            <person name="Stuer-Lauridsen B."/>
            <person name="Bjerre K."/>
            <person name="Jensen M.G."/>
            <person name="Johansen E."/>
            <person name="Bennedsen M."/>
            <person name="Brockmann E."/>
            <person name="Nielsen B."/>
        </authorList>
    </citation>
    <scope>NUCLEOTIDE SEQUENCE [LARGE SCALE GENOMIC DNA]</scope>
    <source>
        <strain evidence="9 10">CHCC20162</strain>
    </source>
</reference>
<name>A0A3D8XBQ6_PRIMG</name>
<feature type="transmembrane region" description="Helical" evidence="7">
    <location>
        <begin position="154"/>
        <end position="173"/>
    </location>
</feature>
<dbReference type="GO" id="GO:0005886">
    <property type="term" value="C:plasma membrane"/>
    <property type="evidence" value="ECO:0007669"/>
    <property type="project" value="UniProtKB-SubCell"/>
</dbReference>
<feature type="transmembrane region" description="Helical" evidence="7">
    <location>
        <begin position="74"/>
        <end position="93"/>
    </location>
</feature>
<evidence type="ECO:0000256" key="3">
    <source>
        <dbReference type="ARBA" id="ARBA00022475"/>
    </source>
</evidence>
<evidence type="ECO:0000256" key="7">
    <source>
        <dbReference type="SAM" id="Phobius"/>
    </source>
</evidence>
<proteinExistence type="inferred from homology"/>
<evidence type="ECO:0000256" key="4">
    <source>
        <dbReference type="ARBA" id="ARBA00022692"/>
    </source>
</evidence>
<feature type="transmembrane region" description="Helical" evidence="7">
    <location>
        <begin position="249"/>
        <end position="268"/>
    </location>
</feature>
<dbReference type="EMBL" id="PQWM01000004">
    <property type="protein sequence ID" value="RDZ18884.1"/>
    <property type="molecule type" value="Genomic_DNA"/>
</dbReference>
<feature type="transmembrane region" description="Helical" evidence="7">
    <location>
        <begin position="274"/>
        <end position="291"/>
    </location>
</feature>
<dbReference type="InterPro" id="IPR050638">
    <property type="entry name" value="AA-Vitamin_Transporters"/>
</dbReference>
<keyword evidence="4 7" id="KW-0812">Transmembrane</keyword>
<evidence type="ECO:0000259" key="8">
    <source>
        <dbReference type="Pfam" id="PF00892"/>
    </source>
</evidence>
<comment type="subcellular location">
    <subcellularLocation>
        <location evidence="1">Cell membrane</location>
        <topology evidence="1">Multi-pass membrane protein</topology>
    </subcellularLocation>
</comment>
<dbReference type="PANTHER" id="PTHR32322:SF18">
    <property type="entry name" value="S-ADENOSYLMETHIONINE_S-ADENOSYLHOMOCYSTEINE TRANSPORTER"/>
    <property type="match status" value="1"/>
</dbReference>
<protein>
    <submittedName>
        <fullName evidence="9">EamA/RhaT family transporter</fullName>
    </submittedName>
</protein>
<keyword evidence="5 7" id="KW-1133">Transmembrane helix</keyword>
<comment type="similarity">
    <text evidence="2">Belongs to the EamA transporter family.</text>
</comment>
<organism evidence="9 10">
    <name type="scientific">Priestia megaterium</name>
    <name type="common">Bacillus megaterium</name>
    <dbReference type="NCBI Taxonomy" id="1404"/>
    <lineage>
        <taxon>Bacteria</taxon>
        <taxon>Bacillati</taxon>
        <taxon>Bacillota</taxon>
        <taxon>Bacilli</taxon>
        <taxon>Bacillales</taxon>
        <taxon>Bacillaceae</taxon>
        <taxon>Priestia</taxon>
    </lineage>
</organism>
<dbReference type="PANTHER" id="PTHR32322">
    <property type="entry name" value="INNER MEMBRANE TRANSPORTER"/>
    <property type="match status" value="1"/>
</dbReference>
<accession>A0A3D8XBQ6</accession>
<feature type="transmembrane region" description="Helical" evidence="7">
    <location>
        <begin position="99"/>
        <end position="120"/>
    </location>
</feature>
<dbReference type="Pfam" id="PF00892">
    <property type="entry name" value="EamA"/>
    <property type="match status" value="2"/>
</dbReference>
<feature type="transmembrane region" description="Helical" evidence="7">
    <location>
        <begin position="12"/>
        <end position="33"/>
    </location>
</feature>
<dbReference type="SUPFAM" id="SSF103481">
    <property type="entry name" value="Multidrug resistance efflux transporter EmrE"/>
    <property type="match status" value="2"/>
</dbReference>
<evidence type="ECO:0000256" key="6">
    <source>
        <dbReference type="ARBA" id="ARBA00023136"/>
    </source>
</evidence>
<dbReference type="InterPro" id="IPR000620">
    <property type="entry name" value="EamA_dom"/>
</dbReference>
<feature type="transmembrane region" description="Helical" evidence="7">
    <location>
        <begin position="129"/>
        <end position="148"/>
    </location>
</feature>
<gene>
    <name evidence="9" type="ORF">C3744_00355</name>
</gene>
<feature type="transmembrane region" description="Helical" evidence="7">
    <location>
        <begin position="45"/>
        <end position="62"/>
    </location>
</feature>
<comment type="caution">
    <text evidence="9">The sequence shown here is derived from an EMBL/GenBank/DDBJ whole genome shotgun (WGS) entry which is preliminary data.</text>
</comment>